<comment type="caution">
    <text evidence="2">The sequence shown here is derived from an EMBL/GenBank/DDBJ whole genome shotgun (WGS) entry which is preliminary data.</text>
</comment>
<evidence type="ECO:0000313" key="3">
    <source>
        <dbReference type="Proteomes" id="UP001358586"/>
    </source>
</evidence>
<proteinExistence type="predicted"/>
<keyword evidence="3" id="KW-1185">Reference proteome</keyword>
<feature type="compositionally biased region" description="Polar residues" evidence="1">
    <location>
        <begin position="100"/>
        <end position="114"/>
    </location>
</feature>
<sequence length="114" mass="12828">MSINVGEIILKEIQDCAMKKGGKNVEQLNQIEPNEPKFDEPLTKSKLEVDSVNEIEEAKFEGELNSLKPRVEPNNPEARVEPNIAKLVEPSVNPKLTIPMPTSSNTMKNQNFQR</sequence>
<dbReference type="EMBL" id="JARKNE010000011">
    <property type="protein sequence ID" value="KAK5785475.1"/>
    <property type="molecule type" value="Genomic_DNA"/>
</dbReference>
<dbReference type="Proteomes" id="UP001358586">
    <property type="component" value="Chromosome 11"/>
</dbReference>
<accession>A0ABR0N6L9</accession>
<evidence type="ECO:0000313" key="2">
    <source>
        <dbReference type="EMBL" id="KAK5785475.1"/>
    </source>
</evidence>
<protein>
    <submittedName>
        <fullName evidence="2">Uncharacterized protein</fullName>
    </submittedName>
</protein>
<reference evidence="2 3" key="1">
    <citation type="submission" date="2023-03" db="EMBL/GenBank/DDBJ databases">
        <title>WGS of Gossypium arboreum.</title>
        <authorList>
            <person name="Yu D."/>
        </authorList>
    </citation>
    <scope>NUCLEOTIDE SEQUENCE [LARGE SCALE GENOMIC DNA]</scope>
    <source>
        <tissue evidence="2">Leaf</tissue>
    </source>
</reference>
<evidence type="ECO:0000256" key="1">
    <source>
        <dbReference type="SAM" id="MobiDB-lite"/>
    </source>
</evidence>
<organism evidence="2 3">
    <name type="scientific">Gossypium arboreum</name>
    <name type="common">Tree cotton</name>
    <name type="synonym">Gossypium nanking</name>
    <dbReference type="NCBI Taxonomy" id="29729"/>
    <lineage>
        <taxon>Eukaryota</taxon>
        <taxon>Viridiplantae</taxon>
        <taxon>Streptophyta</taxon>
        <taxon>Embryophyta</taxon>
        <taxon>Tracheophyta</taxon>
        <taxon>Spermatophyta</taxon>
        <taxon>Magnoliopsida</taxon>
        <taxon>eudicotyledons</taxon>
        <taxon>Gunneridae</taxon>
        <taxon>Pentapetalae</taxon>
        <taxon>rosids</taxon>
        <taxon>malvids</taxon>
        <taxon>Malvales</taxon>
        <taxon>Malvaceae</taxon>
        <taxon>Malvoideae</taxon>
        <taxon>Gossypium</taxon>
    </lineage>
</organism>
<name>A0ABR0N6L9_GOSAR</name>
<feature type="region of interest" description="Disordered" evidence="1">
    <location>
        <begin position="91"/>
        <end position="114"/>
    </location>
</feature>
<gene>
    <name evidence="2" type="ORF">PVK06_040065</name>
</gene>